<feature type="non-terminal residue" evidence="2">
    <location>
        <position position="1411"/>
    </location>
</feature>
<dbReference type="Proteomes" id="UP000216308">
    <property type="component" value="Unassembled WGS sequence"/>
</dbReference>
<dbReference type="InterPro" id="IPR015943">
    <property type="entry name" value="WD40/YVTN_repeat-like_dom_sf"/>
</dbReference>
<protein>
    <recommendedName>
        <fullName evidence="1">CARDB domain-containing protein</fullName>
    </recommendedName>
</protein>
<dbReference type="InterPro" id="IPR011635">
    <property type="entry name" value="CARDB"/>
</dbReference>
<sequence>MVVNEDDSGENRTVTVDITSAPSEVTAGSEVSVEAELASEAGVATNQSIEFLVDGDVVENRSVELRPTDAEYNVSAQSGVALSDDAIYVIDDGTIVGIDRTTGEMISEFDAPEGSRKGLAYGNGSIWFADAASSSFDGEIVELNPETGTVRSRLEGYGYDPYGLAYENGSLWVSEVTGNNVRELNPETGEQRSRFDVRADLNNGPNGLAYRNDTLWVGTARPSELAQFTTDGELLQRTGKHDAGDGGLAADQTALYGPDTDGDLDVLRRFDGADPAGGPQATETFVYQTEATDVPEITAEVVSETSNDTAVVSVRENASFKVDIDESATDTRVLADGNLSLVANVTNVGGSTATQTIEANLENDTETAGVSLGPGTTESIEFRFDQVTAAPGSYTVEVRSEDDTVNLTVDVVQDAFFDVGITSVNDQVVAGDDVGVTATTENIGGVEDTRDVEFSLNDTLIETETVTLAPGEDRELNFTANTTEDDVGTVNVSIDTADEFTREKVTILGPPEFQVEIDENGSDAAVVSGTNATIVANVTNTGETAGTQSIGLDFAEITERKDIQIKPGTTETIEFTLEEVPLAAGTYTANVDSDDDLDSLEIEVVSKPNSEVRTLEFNETVTAGDTLTVTASVENDGGVAATTDLEFSFNDTLVETRENVTLSSNETGEFTVTVPTTETDIGTRNLTVRTGDDDATDSVSVVAPAEFQVETLDTPDVVAEGEAFEVTAGVTNAGGTSATRNTTLFVDDEPVATRNVTLAEGETATVVFDAVSIDDSGESTVEVVTDQDTETSSITVEAPGELALSELDIAGDGSETTVTDGAVKDVTVQVENVGGTETTTEITLRVVDGPTETLSRNESITLAGGDSATVTFEEVTGELGAGAYDVTISSGSDELGGDVTVEGPSKALPESVPGEYPAVNAGALIEGDEGAVAFEVRNELDRTEEFTLGLEIRDSTDSSTVSEATRTIELDADEDGTVTFTKPVSELDAGFYEYEVNFVPREQGTPPTGGFIEVLESEDELTVAAFDGEEARPDPAGPGTGVTVSATALDQRGDPVDAGENVTFEVIDGSGEMSSVDGETGANGRVQATYTPNVSDAGSEVSVRIAAGDPDAGDTLAGADTTVSFDVEEPRFDEIADVTAAPDPAEPGDTVEVTARGIDQFGTDFPGEPVEFEVVQGNQENLNVVRNTTSDNAPLVAEYQTDDADAGSTVTVEITAENADVETTASFAVAEPDPASLSVDIDEDASDSTVTPGENVTVVASVTNDGERTARRNVTLERDGQALTEENVTFPANETTSVSFEYPVGDSEPAGEREVVLAAGDARDSLVVTTQPATENFVVEDVVTPDLVDAGGTLTAESTVRNDGDAAGSQSIELRVGGTVVDTENVTLDPGASRTVTLSATVDATAVRRTA</sequence>
<gene>
    <name evidence="2" type="ORF">DJ70_01135</name>
</gene>
<dbReference type="Pfam" id="PF07705">
    <property type="entry name" value="CARDB"/>
    <property type="match status" value="1"/>
</dbReference>
<keyword evidence="3" id="KW-1185">Reference proteome</keyword>
<dbReference type="Gene3D" id="2.130.10.10">
    <property type="entry name" value="YVTN repeat-like/Quinoprotein amine dehydrogenase"/>
    <property type="match status" value="1"/>
</dbReference>
<organism evidence="2 3">
    <name type="scientific">Halorubrum halodurans</name>
    <dbReference type="NCBI Taxonomy" id="1383851"/>
    <lineage>
        <taxon>Archaea</taxon>
        <taxon>Methanobacteriati</taxon>
        <taxon>Methanobacteriota</taxon>
        <taxon>Stenosarchaea group</taxon>
        <taxon>Halobacteria</taxon>
        <taxon>Halobacteriales</taxon>
        <taxon>Haloferacaceae</taxon>
        <taxon>Halorubrum</taxon>
    </lineage>
</organism>
<evidence type="ECO:0000313" key="2">
    <source>
        <dbReference type="EMBL" id="OYR59191.1"/>
    </source>
</evidence>
<dbReference type="InterPro" id="IPR013783">
    <property type="entry name" value="Ig-like_fold"/>
</dbReference>
<comment type="caution">
    <text evidence="2">The sequence shown here is derived from an EMBL/GenBank/DDBJ whole genome shotgun (WGS) entry which is preliminary data.</text>
</comment>
<dbReference type="InterPro" id="IPR008964">
    <property type="entry name" value="Invasin/intimin_cell_adhesion"/>
</dbReference>
<evidence type="ECO:0000259" key="1">
    <source>
        <dbReference type="Pfam" id="PF07705"/>
    </source>
</evidence>
<evidence type="ECO:0000313" key="3">
    <source>
        <dbReference type="Proteomes" id="UP000216308"/>
    </source>
</evidence>
<dbReference type="EMBL" id="NHPJ01000007">
    <property type="protein sequence ID" value="OYR59191.1"/>
    <property type="molecule type" value="Genomic_DNA"/>
</dbReference>
<proteinExistence type="predicted"/>
<feature type="domain" description="CARDB" evidence="1">
    <location>
        <begin position="707"/>
        <end position="790"/>
    </location>
</feature>
<name>A0A256IRM7_9EURY</name>
<dbReference type="Gene3D" id="2.60.40.10">
    <property type="entry name" value="Immunoglobulins"/>
    <property type="match status" value="5"/>
</dbReference>
<dbReference type="SUPFAM" id="SSF49373">
    <property type="entry name" value="Invasin/intimin cell-adhesion fragments"/>
    <property type="match status" value="1"/>
</dbReference>
<accession>A0A256IRM7</accession>
<dbReference type="SUPFAM" id="SSF63825">
    <property type="entry name" value="YWTD domain"/>
    <property type="match status" value="1"/>
</dbReference>
<reference evidence="2 3" key="1">
    <citation type="journal article" date="2014" name="Front. Microbiol.">
        <title>Population and genomic analysis of the genus Halorubrum.</title>
        <authorList>
            <person name="Fullmer M.S."/>
            <person name="Soucy S.M."/>
            <person name="Swithers K.S."/>
            <person name="Makkay A.M."/>
            <person name="Wheeler R."/>
            <person name="Ventosa A."/>
            <person name="Gogarten J.P."/>
            <person name="Papke R.T."/>
        </authorList>
    </citation>
    <scope>NUCLEOTIDE SEQUENCE [LARGE SCALE GENOMIC DNA]</scope>
    <source>
        <strain evidence="2 3">Cb34</strain>
    </source>
</reference>